<dbReference type="AlphaFoldDB" id="A0A0F9L9X2"/>
<reference evidence="1" key="1">
    <citation type="journal article" date="2015" name="Nature">
        <title>Complex archaea that bridge the gap between prokaryotes and eukaryotes.</title>
        <authorList>
            <person name="Spang A."/>
            <person name="Saw J.H."/>
            <person name="Jorgensen S.L."/>
            <person name="Zaremba-Niedzwiedzka K."/>
            <person name="Martijn J."/>
            <person name="Lind A.E."/>
            <person name="van Eijk R."/>
            <person name="Schleper C."/>
            <person name="Guy L."/>
            <person name="Ettema T.J."/>
        </authorList>
    </citation>
    <scope>NUCLEOTIDE SEQUENCE</scope>
</reference>
<dbReference type="EMBL" id="LAZR01012929">
    <property type="protein sequence ID" value="KKM24415.1"/>
    <property type="molecule type" value="Genomic_DNA"/>
</dbReference>
<organism evidence="1">
    <name type="scientific">marine sediment metagenome</name>
    <dbReference type="NCBI Taxonomy" id="412755"/>
    <lineage>
        <taxon>unclassified sequences</taxon>
        <taxon>metagenomes</taxon>
        <taxon>ecological metagenomes</taxon>
    </lineage>
</organism>
<protein>
    <submittedName>
        <fullName evidence="1">Uncharacterized protein</fullName>
    </submittedName>
</protein>
<gene>
    <name evidence="1" type="ORF">LCGC14_1605370</name>
</gene>
<sequence length="142" mass="16748">MEKRKTRPLYSVLACKINAYANCKEKWTGDKDSTYEWMEKHEDMIEHLCQEHLPHGLGFDNESIIVMDKCKNGNELCIRSSFHVMNENGMYDGWVDFTMTVKPCLLFSFYLTIKGKFGKKHQHLKDYIQEIFEEALDKQITV</sequence>
<evidence type="ECO:0000313" key="1">
    <source>
        <dbReference type="EMBL" id="KKM24415.1"/>
    </source>
</evidence>
<proteinExistence type="predicted"/>
<accession>A0A0F9L9X2</accession>
<comment type="caution">
    <text evidence="1">The sequence shown here is derived from an EMBL/GenBank/DDBJ whole genome shotgun (WGS) entry which is preliminary data.</text>
</comment>
<name>A0A0F9L9X2_9ZZZZ</name>